<evidence type="ECO:0000313" key="3">
    <source>
        <dbReference type="EMBL" id="OYO25245.1"/>
    </source>
</evidence>
<dbReference type="AlphaFoldDB" id="A0A255HC29"/>
<feature type="domain" description="DUF2207" evidence="2">
    <location>
        <begin position="42"/>
        <end position="244"/>
    </location>
</feature>
<sequence>MGRWVRYPVIMVVVLLAAAAIGMLSSGKSVGTGTTESADFRVRSFIADYTVQPGAGGTTDVRVTERIRVSFNSGGNRGLLRAIPLKYQSHENTVSGVSVQVTLRYRDGKDHTGEVEVTRTEENGVVVLRIGTTYEYLASGDQEYVISYTLHDVAMGSFNGKRQEIYLDANGTGWSASFDSVTARLHVPASLADRLDGNQSCYRGGSGSNDRCQITRTEGNGEVIFSASTENLAPKENLTFAVGFKPGTFAKAYTPTPPGLPAWQWLVPFGLASLIWLIARLRYARATHVGKPQVLVTEYLPPKGVPAIAAADIMGRPERGPGAQLLECVVAGQLRVRSTESAGETVVGSRSGGKLGRRDRERLRAQLKVEEVDLSPVTDKTLLALIKGYFLRPGQRLGSRLPPEDPVELGHKRGQLMVDRDWREYQPAGGSWFLPTFVIACLIEAVMMLSLAKHGLAFPLVVGVLMVLLLIAALYRTPSFGRLTEAGRAVRDHLLGLKQFLTMAEANRIAWLQNAEDAPRVTAEDHGSLVGSVNFDWPHGDGLFWPHVYPETGLAESSYSLARVSMWGFEACGHDLELELLPYRPAGCPGCRHPCSCCSGPGRS</sequence>
<organism evidence="3 4">
    <name type="scientific">Enemella dayhoffiae</name>
    <dbReference type="NCBI Taxonomy" id="2016507"/>
    <lineage>
        <taxon>Bacteria</taxon>
        <taxon>Bacillati</taxon>
        <taxon>Actinomycetota</taxon>
        <taxon>Actinomycetes</taxon>
        <taxon>Propionibacteriales</taxon>
        <taxon>Propionibacteriaceae</taxon>
        <taxon>Enemella</taxon>
    </lineage>
</organism>
<proteinExistence type="predicted"/>
<name>A0A255HC29_9ACTN</name>
<dbReference type="Proteomes" id="UP000216311">
    <property type="component" value="Unassembled WGS sequence"/>
</dbReference>
<reference evidence="3 4" key="1">
    <citation type="submission" date="2017-07" db="EMBL/GenBank/DDBJ databases">
        <title>Draft whole genome sequences of clinical Proprionibacteriaceae strains.</title>
        <authorList>
            <person name="Bernier A.-M."/>
            <person name="Bernard K."/>
            <person name="Domingo M.-C."/>
        </authorList>
    </citation>
    <scope>NUCLEOTIDE SEQUENCE [LARGE SCALE GENOMIC DNA]</scope>
    <source>
        <strain evidence="3 4">NML 130396</strain>
    </source>
</reference>
<comment type="caution">
    <text evidence="3">The sequence shown here is derived from an EMBL/GenBank/DDBJ whole genome shotgun (WGS) entry which is preliminary data.</text>
</comment>
<keyword evidence="1" id="KW-0472">Membrane</keyword>
<keyword evidence="4" id="KW-1185">Reference proteome</keyword>
<dbReference type="Pfam" id="PF09972">
    <property type="entry name" value="DUF2207"/>
    <property type="match status" value="1"/>
</dbReference>
<dbReference type="InterPro" id="IPR018702">
    <property type="entry name" value="DUF2207"/>
</dbReference>
<feature type="transmembrane region" description="Helical" evidence="1">
    <location>
        <begin position="432"/>
        <end position="450"/>
    </location>
</feature>
<evidence type="ECO:0000313" key="4">
    <source>
        <dbReference type="Proteomes" id="UP000216311"/>
    </source>
</evidence>
<dbReference type="EMBL" id="NMVQ01000001">
    <property type="protein sequence ID" value="OYO25245.1"/>
    <property type="molecule type" value="Genomic_DNA"/>
</dbReference>
<accession>A0A255HC29</accession>
<feature type="transmembrane region" description="Helical" evidence="1">
    <location>
        <begin position="262"/>
        <end position="279"/>
    </location>
</feature>
<evidence type="ECO:0000259" key="2">
    <source>
        <dbReference type="Pfam" id="PF09972"/>
    </source>
</evidence>
<keyword evidence="1" id="KW-0812">Transmembrane</keyword>
<keyword evidence="1" id="KW-1133">Transmembrane helix</keyword>
<protein>
    <recommendedName>
        <fullName evidence="2">DUF2207 domain-containing protein</fullName>
    </recommendedName>
</protein>
<gene>
    <name evidence="3" type="ORF">CGZ93_02010</name>
</gene>
<feature type="transmembrane region" description="Helical" evidence="1">
    <location>
        <begin position="456"/>
        <end position="475"/>
    </location>
</feature>
<evidence type="ECO:0000256" key="1">
    <source>
        <dbReference type="SAM" id="Phobius"/>
    </source>
</evidence>